<dbReference type="EMBL" id="CP042433">
    <property type="protein sequence ID" value="QEC55956.1"/>
    <property type="molecule type" value="Genomic_DNA"/>
</dbReference>
<keyword evidence="4" id="KW-0249">Electron transport</keyword>
<dbReference type="GO" id="GO:0020037">
    <property type="term" value="F:heme binding"/>
    <property type="evidence" value="ECO:0007669"/>
    <property type="project" value="InterPro"/>
</dbReference>
<dbReference type="SMART" id="SM00887">
    <property type="entry name" value="EB_dh"/>
    <property type="match status" value="1"/>
</dbReference>
<protein>
    <recommendedName>
        <fullName evidence="6">Cytochrome c-552/DMSO reductase-like haem-binding domain-containing protein</fullName>
    </recommendedName>
</protein>
<feature type="domain" description="Cytochrome c-552/DMSO reductase-like haem-binding" evidence="6">
    <location>
        <begin position="59"/>
        <end position="436"/>
    </location>
</feature>
<keyword evidence="5" id="KW-0408">Iron</keyword>
<evidence type="ECO:0000259" key="6">
    <source>
        <dbReference type="SMART" id="SM00887"/>
    </source>
</evidence>
<evidence type="ECO:0000256" key="1">
    <source>
        <dbReference type="ARBA" id="ARBA00022448"/>
    </source>
</evidence>
<reference evidence="7 8" key="1">
    <citation type="journal article" date="2015" name="Int. J. Syst. Evol. Microbiol.">
        <title>Flavisolibacter ginsenosidimutans sp. nov., with ginsenoside-converting activity isolated from soil used for cultivating ginseng.</title>
        <authorList>
            <person name="Zhao Y."/>
            <person name="Liu Q."/>
            <person name="Kang M.S."/>
            <person name="Jin F."/>
            <person name="Yu H."/>
            <person name="Im W.T."/>
        </authorList>
    </citation>
    <scope>NUCLEOTIDE SEQUENCE [LARGE SCALE GENOMIC DNA]</scope>
    <source>
        <strain evidence="7 8">Gsoil 636</strain>
    </source>
</reference>
<name>A0A5B8UHX6_9BACT</name>
<evidence type="ECO:0000313" key="8">
    <source>
        <dbReference type="Proteomes" id="UP000321204"/>
    </source>
</evidence>
<keyword evidence="1" id="KW-0813">Transport</keyword>
<evidence type="ECO:0000313" key="7">
    <source>
        <dbReference type="EMBL" id="QEC55956.1"/>
    </source>
</evidence>
<gene>
    <name evidence="7" type="ORF">FSB75_08625</name>
</gene>
<dbReference type="Gene3D" id="2.60.40.1190">
    <property type="match status" value="1"/>
</dbReference>
<dbReference type="OrthoDB" id="790861at2"/>
<evidence type="ECO:0000256" key="2">
    <source>
        <dbReference type="ARBA" id="ARBA00022617"/>
    </source>
</evidence>
<accession>A0A5B8UHX6</accession>
<dbReference type="InterPro" id="IPR019020">
    <property type="entry name" value="Cyt-c552/DMSO_Rdtase_haem-bd"/>
</dbReference>
<dbReference type="SUPFAM" id="SSF49344">
    <property type="entry name" value="CBD9-like"/>
    <property type="match status" value="1"/>
</dbReference>
<evidence type="ECO:0000256" key="3">
    <source>
        <dbReference type="ARBA" id="ARBA00022723"/>
    </source>
</evidence>
<evidence type="ECO:0000256" key="4">
    <source>
        <dbReference type="ARBA" id="ARBA00022982"/>
    </source>
</evidence>
<dbReference type="Pfam" id="PF09459">
    <property type="entry name" value="EB_dh"/>
    <property type="match status" value="1"/>
</dbReference>
<proteinExistence type="predicted"/>
<sequence>MRLFKKKSLWVITTILLAIGYAVSCTKDNQILDVPQINNATDLLSMKVTTPPTIDGTVDAAWDKATKLNLTLTVPDPGNNLFAGYIGQSYPVTLRSVYDEQNIYFLAEYADNTKSVNVATWYFDPATSRWNQEPTSKTFDANGVLTRDGFGEDKLAMLWNIDNSTAKFNAQTCYSSCHVFTPYLDYSVTPAVMKSNANSGNHYTNGVNEKIDMWWAHLSRDVIFNQMDDNYQDWAGGPGVTNLTGGSGNGRHVDGITVSGASTTWPFAPTYTSSPVQGASNNRQSLKLDGTGASVNVPLWIKPNASNYYYILATDTLPGGSAVKITGVSSTGVLTYNGGSIDPNVGTDYQRTGDAVTGGDGPKCFPSYIASPLIGGRADITCSAVYTGSGWIVEYKRALKTADVLKQDIDFTSLQDQRFGIAVWNKSNNQHGIQPNLTLKFQK</sequence>
<dbReference type="RefSeq" id="WP_146785673.1">
    <property type="nucleotide sequence ID" value="NZ_BAABIO010000001.1"/>
</dbReference>
<keyword evidence="8" id="KW-1185">Reference proteome</keyword>
<dbReference type="AlphaFoldDB" id="A0A5B8UHX6"/>
<organism evidence="7 8">
    <name type="scientific">Flavisolibacter ginsenosidimutans</name>
    <dbReference type="NCBI Taxonomy" id="661481"/>
    <lineage>
        <taxon>Bacteria</taxon>
        <taxon>Pseudomonadati</taxon>
        <taxon>Bacteroidota</taxon>
        <taxon>Chitinophagia</taxon>
        <taxon>Chitinophagales</taxon>
        <taxon>Chitinophagaceae</taxon>
        <taxon>Flavisolibacter</taxon>
    </lineage>
</organism>
<evidence type="ECO:0000256" key="5">
    <source>
        <dbReference type="ARBA" id="ARBA00023004"/>
    </source>
</evidence>
<dbReference type="Proteomes" id="UP000321204">
    <property type="component" value="Chromosome"/>
</dbReference>
<dbReference type="KEGG" id="fgg:FSB75_08625"/>
<dbReference type="GO" id="GO:0046872">
    <property type="term" value="F:metal ion binding"/>
    <property type="evidence" value="ECO:0007669"/>
    <property type="project" value="UniProtKB-KW"/>
</dbReference>
<keyword evidence="3" id="KW-0479">Metal-binding</keyword>
<keyword evidence="2" id="KW-0349">Heme</keyword>